<name>A0A1C3P9K4_9ACTN</name>
<keyword evidence="2" id="KW-0057">Aromatic amino acid biosynthesis</keyword>
<dbReference type="Proteomes" id="UP000199013">
    <property type="component" value="Unassembled WGS sequence"/>
</dbReference>
<evidence type="ECO:0000256" key="2">
    <source>
        <dbReference type="ARBA" id="ARBA00023141"/>
    </source>
</evidence>
<dbReference type="InterPro" id="IPR022893">
    <property type="entry name" value="Shikimate_DH_fam"/>
</dbReference>
<sequence>MTSSGARPRAAVAGMPIAHSLSPVLHRAAYRALGFDWDYTAVECDESALGDLIARVRTEPGWVGLSLTMPLKTSVLAFLDRIDATAAAVGAVNTVVVERDAVDSEDVDTDGPGANADRPLINGVRSVSGPSGGVESRTGAARRHFGPVHLAGFNTDVTGTAHAVTAVLGNGTPPRNPLVLGAGGTARAALAALAGLGAERVDLLARRPPAAAPLVAVGAALGLAVTVHRWDTSGTGSSVGCPDPAGLLGAADVVLATAPAGATDDLARRPWPASTALVELLYHPWPTRLAAAAQAAGAPVAGGLVVLAAQAAGQVRLFTGAEVDLDLLLDAGEAVLAAR</sequence>
<proteinExistence type="predicted"/>
<reference evidence="5" key="1">
    <citation type="submission" date="2016-02" db="EMBL/GenBank/DDBJ databases">
        <authorList>
            <person name="Wibberg D."/>
        </authorList>
    </citation>
    <scope>NUCLEOTIDE SEQUENCE [LARGE SCALE GENOMIC DNA]</scope>
</reference>
<dbReference type="Gene3D" id="3.40.50.720">
    <property type="entry name" value="NAD(P)-binding Rossmann-like Domain"/>
    <property type="match status" value="1"/>
</dbReference>
<protein>
    <submittedName>
        <fullName evidence="4">Shikimate dehydrogenase</fullName>
        <ecNumber evidence="4">1.1.1.25</ecNumber>
    </submittedName>
</protein>
<dbReference type="InterPro" id="IPR046346">
    <property type="entry name" value="Aminoacid_DH-like_N_sf"/>
</dbReference>
<keyword evidence="2" id="KW-0028">Amino-acid biosynthesis</keyword>
<dbReference type="GO" id="GO:0004764">
    <property type="term" value="F:shikimate 3-dehydrogenase (NADP+) activity"/>
    <property type="evidence" value="ECO:0007669"/>
    <property type="project" value="UniProtKB-EC"/>
</dbReference>
<dbReference type="GO" id="GO:0009423">
    <property type="term" value="P:chorismate biosynthetic process"/>
    <property type="evidence" value="ECO:0007669"/>
    <property type="project" value="TreeGrafter"/>
</dbReference>
<dbReference type="InterPro" id="IPR036291">
    <property type="entry name" value="NAD(P)-bd_dom_sf"/>
</dbReference>
<evidence type="ECO:0000259" key="3">
    <source>
        <dbReference type="Pfam" id="PF08501"/>
    </source>
</evidence>
<dbReference type="GO" id="GO:0005829">
    <property type="term" value="C:cytosol"/>
    <property type="evidence" value="ECO:0007669"/>
    <property type="project" value="TreeGrafter"/>
</dbReference>
<comment type="pathway">
    <text evidence="1">Metabolic intermediate biosynthesis; chorismate biosynthesis; chorismate from D-erythrose 4-phosphate and phosphoenolpyruvate: step 4/7.</text>
</comment>
<evidence type="ECO:0000313" key="5">
    <source>
        <dbReference type="Proteomes" id="UP000199013"/>
    </source>
</evidence>
<dbReference type="InterPro" id="IPR013708">
    <property type="entry name" value="Shikimate_DH-bd_N"/>
</dbReference>
<feature type="domain" description="Shikimate dehydrogenase substrate binding N-terminal" evidence="3">
    <location>
        <begin position="12"/>
        <end position="95"/>
    </location>
</feature>
<dbReference type="Pfam" id="PF08501">
    <property type="entry name" value="Shikimate_dh_N"/>
    <property type="match status" value="1"/>
</dbReference>
<dbReference type="GO" id="GO:0019632">
    <property type="term" value="P:shikimate metabolic process"/>
    <property type="evidence" value="ECO:0007669"/>
    <property type="project" value="TreeGrafter"/>
</dbReference>
<dbReference type="GO" id="GO:0009073">
    <property type="term" value="P:aromatic amino acid family biosynthetic process"/>
    <property type="evidence" value="ECO:0007669"/>
    <property type="project" value="UniProtKB-KW"/>
</dbReference>
<keyword evidence="5" id="KW-1185">Reference proteome</keyword>
<dbReference type="SUPFAM" id="SSF51735">
    <property type="entry name" value="NAD(P)-binding Rossmann-fold domains"/>
    <property type="match status" value="1"/>
</dbReference>
<evidence type="ECO:0000313" key="4">
    <source>
        <dbReference type="EMBL" id="SBW26490.1"/>
    </source>
</evidence>
<dbReference type="SUPFAM" id="SSF53223">
    <property type="entry name" value="Aminoacid dehydrogenase-like, N-terminal domain"/>
    <property type="match status" value="1"/>
</dbReference>
<dbReference type="EC" id="1.1.1.25" evidence="4"/>
<dbReference type="AlphaFoldDB" id="A0A1C3P9K4"/>
<organism evidence="4 5">
    <name type="scientific">Candidatus Protofrankia californiensis</name>
    <dbReference type="NCBI Taxonomy" id="1839754"/>
    <lineage>
        <taxon>Bacteria</taxon>
        <taxon>Bacillati</taxon>
        <taxon>Actinomycetota</taxon>
        <taxon>Actinomycetes</taxon>
        <taxon>Frankiales</taxon>
        <taxon>Frankiaceae</taxon>
        <taxon>Protofrankia</taxon>
    </lineage>
</organism>
<dbReference type="EMBL" id="FLUV01002084">
    <property type="protein sequence ID" value="SBW26490.1"/>
    <property type="molecule type" value="Genomic_DNA"/>
</dbReference>
<evidence type="ECO:0000256" key="1">
    <source>
        <dbReference type="ARBA" id="ARBA00004871"/>
    </source>
</evidence>
<keyword evidence="4" id="KW-0560">Oxidoreductase</keyword>
<dbReference type="GO" id="GO:0050661">
    <property type="term" value="F:NADP binding"/>
    <property type="evidence" value="ECO:0007669"/>
    <property type="project" value="TreeGrafter"/>
</dbReference>
<dbReference type="PANTHER" id="PTHR21089">
    <property type="entry name" value="SHIKIMATE DEHYDROGENASE"/>
    <property type="match status" value="1"/>
</dbReference>
<gene>
    <name evidence="4" type="ORF">FDG2_4943</name>
</gene>
<dbReference type="Gene3D" id="3.40.50.10860">
    <property type="entry name" value="Leucine Dehydrogenase, chain A, domain 1"/>
    <property type="match status" value="1"/>
</dbReference>
<dbReference type="PANTHER" id="PTHR21089:SF1">
    <property type="entry name" value="BIFUNCTIONAL 3-DEHYDROQUINATE DEHYDRATASE_SHIKIMATE DEHYDROGENASE, CHLOROPLASTIC"/>
    <property type="match status" value="1"/>
</dbReference>
<accession>A0A1C3P9K4</accession>